<accession>A0A848QR57</accession>
<dbReference type="Proteomes" id="UP000561181">
    <property type="component" value="Unassembled WGS sequence"/>
</dbReference>
<keyword evidence="2" id="KW-1185">Reference proteome</keyword>
<comment type="caution">
    <text evidence="1">The sequence shown here is derived from an EMBL/GenBank/DDBJ whole genome shotgun (WGS) entry which is preliminary data.</text>
</comment>
<organism evidence="1 2">
    <name type="scientific">Pontixanthobacter rizhaonensis</name>
    <dbReference type="NCBI Taxonomy" id="2730337"/>
    <lineage>
        <taxon>Bacteria</taxon>
        <taxon>Pseudomonadati</taxon>
        <taxon>Pseudomonadota</taxon>
        <taxon>Alphaproteobacteria</taxon>
        <taxon>Sphingomonadales</taxon>
        <taxon>Erythrobacteraceae</taxon>
        <taxon>Pontixanthobacter</taxon>
    </lineage>
</organism>
<proteinExistence type="predicted"/>
<evidence type="ECO:0000313" key="1">
    <source>
        <dbReference type="EMBL" id="NMW31588.1"/>
    </source>
</evidence>
<protein>
    <submittedName>
        <fullName evidence="1">Uncharacterized protein</fullName>
    </submittedName>
</protein>
<gene>
    <name evidence="1" type="ORF">HKD42_05905</name>
</gene>
<dbReference type="EMBL" id="JABCRE010000002">
    <property type="protein sequence ID" value="NMW31588.1"/>
    <property type="molecule type" value="Genomic_DNA"/>
</dbReference>
<dbReference type="RefSeq" id="WP_170011163.1">
    <property type="nucleotide sequence ID" value="NZ_JABCRE010000002.1"/>
</dbReference>
<dbReference type="AlphaFoldDB" id="A0A848QR57"/>
<name>A0A848QR57_9SPHN</name>
<sequence length="85" mass="9617">MIEIIPVMLFILGWHPDKPGEIDLQRPEIVFTSVEDCELAGTKMVAKMNAAAQGQSGARYEFRCMTIPGREEFEAALKNEFENQK</sequence>
<evidence type="ECO:0000313" key="2">
    <source>
        <dbReference type="Proteomes" id="UP000561181"/>
    </source>
</evidence>
<reference evidence="1 2" key="1">
    <citation type="submission" date="2020-04" db="EMBL/GenBank/DDBJ databases">
        <authorList>
            <person name="Liu A."/>
        </authorList>
    </citation>
    <scope>NUCLEOTIDE SEQUENCE [LARGE SCALE GENOMIC DNA]</scope>
    <source>
        <strain evidence="1 2">RZ02</strain>
    </source>
</reference>